<dbReference type="AlphaFoldDB" id="A0A7L4ZPV5"/>
<protein>
    <submittedName>
        <fullName evidence="2">Uncharacterized protein</fullName>
    </submittedName>
</protein>
<organism evidence="2 3">
    <name type="scientific">Kordia antarctica</name>
    <dbReference type="NCBI Taxonomy" id="1218801"/>
    <lineage>
        <taxon>Bacteria</taxon>
        <taxon>Pseudomonadati</taxon>
        <taxon>Bacteroidota</taxon>
        <taxon>Flavobacteriia</taxon>
        <taxon>Flavobacteriales</taxon>
        <taxon>Flavobacteriaceae</taxon>
        <taxon>Kordia</taxon>
    </lineage>
</organism>
<name>A0A7L4ZPV5_9FLAO</name>
<keyword evidence="3" id="KW-1185">Reference proteome</keyword>
<accession>A0A7L4ZPV5</accession>
<dbReference type="EMBL" id="CP019288">
    <property type="protein sequence ID" value="QHI38773.1"/>
    <property type="molecule type" value="Genomic_DNA"/>
</dbReference>
<sequence length="117" mass="13057">MKKYILVFALLFALQSYAQKNITIFELEPSQSMIITGKGAGQDAAVNPYKDGNSIAIVKNLGKNIFTIRIEYQGKITRTRVLEADKATMIPLRQGSELYLDSDLKAKAKIDFKKGNN</sequence>
<gene>
    <name evidence="2" type="ORF">IMCC3317_41730</name>
</gene>
<evidence type="ECO:0000313" key="3">
    <source>
        <dbReference type="Proteomes" id="UP000464657"/>
    </source>
</evidence>
<dbReference type="RefSeq" id="WP_160131307.1">
    <property type="nucleotide sequence ID" value="NZ_CP019288.1"/>
</dbReference>
<keyword evidence="1" id="KW-0732">Signal</keyword>
<dbReference type="KEGG" id="kan:IMCC3317_41730"/>
<evidence type="ECO:0000313" key="2">
    <source>
        <dbReference type="EMBL" id="QHI38773.1"/>
    </source>
</evidence>
<dbReference type="OrthoDB" id="980695at2"/>
<proteinExistence type="predicted"/>
<evidence type="ECO:0000256" key="1">
    <source>
        <dbReference type="SAM" id="SignalP"/>
    </source>
</evidence>
<reference evidence="2 3" key="1">
    <citation type="journal article" date="2013" name="Int. J. Syst. Evol. Microbiol.">
        <title>Kordia antarctica sp. nov., isolated from Antarctic seawater.</title>
        <authorList>
            <person name="Baek K."/>
            <person name="Choi A."/>
            <person name="Kang I."/>
            <person name="Lee K."/>
            <person name="Cho J.C."/>
        </authorList>
    </citation>
    <scope>NUCLEOTIDE SEQUENCE [LARGE SCALE GENOMIC DNA]</scope>
    <source>
        <strain evidence="2 3">IMCC3317</strain>
    </source>
</reference>
<feature type="signal peptide" evidence="1">
    <location>
        <begin position="1"/>
        <end position="18"/>
    </location>
</feature>
<feature type="chain" id="PRO_5029887795" evidence="1">
    <location>
        <begin position="19"/>
        <end position="117"/>
    </location>
</feature>
<dbReference type="Proteomes" id="UP000464657">
    <property type="component" value="Chromosome"/>
</dbReference>